<protein>
    <submittedName>
        <fullName evidence="3">Uncharacterized protein</fullName>
    </submittedName>
</protein>
<evidence type="ECO:0000256" key="1">
    <source>
        <dbReference type="SAM" id="MobiDB-lite"/>
    </source>
</evidence>
<evidence type="ECO:0000313" key="3">
    <source>
        <dbReference type="EMBL" id="PNF21460.1"/>
    </source>
</evidence>
<keyword evidence="2" id="KW-0732">Signal</keyword>
<dbReference type="EMBL" id="NEVH01020342">
    <property type="protein sequence ID" value="PNF21460.1"/>
    <property type="molecule type" value="Genomic_DNA"/>
</dbReference>
<keyword evidence="4" id="KW-1185">Reference proteome</keyword>
<dbReference type="OrthoDB" id="6339459at2759"/>
<feature type="compositionally biased region" description="Basic and acidic residues" evidence="1">
    <location>
        <begin position="159"/>
        <end position="170"/>
    </location>
</feature>
<organism evidence="3 4">
    <name type="scientific">Cryptotermes secundus</name>
    <dbReference type="NCBI Taxonomy" id="105785"/>
    <lineage>
        <taxon>Eukaryota</taxon>
        <taxon>Metazoa</taxon>
        <taxon>Ecdysozoa</taxon>
        <taxon>Arthropoda</taxon>
        <taxon>Hexapoda</taxon>
        <taxon>Insecta</taxon>
        <taxon>Pterygota</taxon>
        <taxon>Neoptera</taxon>
        <taxon>Polyneoptera</taxon>
        <taxon>Dictyoptera</taxon>
        <taxon>Blattodea</taxon>
        <taxon>Blattoidea</taxon>
        <taxon>Termitoidae</taxon>
        <taxon>Kalotermitidae</taxon>
        <taxon>Cryptotermitinae</taxon>
        <taxon>Cryptotermes</taxon>
    </lineage>
</organism>
<comment type="caution">
    <text evidence="3">The sequence shown here is derived from an EMBL/GenBank/DDBJ whole genome shotgun (WGS) entry which is preliminary data.</text>
</comment>
<name>A0A2J7PYT1_9NEOP</name>
<accession>A0A2J7PYT1</accession>
<gene>
    <name evidence="3" type="ORF">B7P43_G13522</name>
</gene>
<sequence>MGNLKKTDLRFLHIVLLGVITTLTTAQRAKTDPAGEEPNPLIEAAKSLLQEQLQSQGGGGAAEAVSGLLQNFMQSDGGRNIGDMLMGATKPNNGANAVDILSGLGSILSAATGGQGKSNEGGFDPQLIGQMVSMFANQAVSGDNGDGNANSNVDINNNDIKKGQNRKTDGGNDAGIDWDSVMGLASNFMAAQGGTGGGWETVLNMLPMLLGGSESGNQVKKIHNKHQQHKATSYLPPFMETLYDYWDHFKSSELGQTLWHNSGLEATVKLFTDEDGHFEMERIFGSLENASFRRRWVKSLTSFVAEWIAHISDPATQARYLATLQFVGNGFLKAQGYHKGQLFDPQRPAESLSHLVNAVFKRQFGLKVNSATYIKPAIAYVQEVLKMGQSKGLSLSNLNSHEIESKLSETLNGEVIEPMLRVWRAYRYGTRHPQCDRYVICAVNQQDPSADQGAGLRPGTTKLASIIASWFLSSNTGTPFWKLYNAATEDHNCQMKYQVDCSDYDAEDIKATTEYAHNEL</sequence>
<dbReference type="FunCoup" id="A0A2J7PYT1">
    <property type="interactions" value="41"/>
</dbReference>
<dbReference type="AlphaFoldDB" id="A0A2J7PYT1"/>
<dbReference type="InParanoid" id="A0A2J7PYT1"/>
<feature type="region of interest" description="Disordered" evidence="1">
    <location>
        <begin position="139"/>
        <end position="173"/>
    </location>
</feature>
<feature type="chain" id="PRO_5014382821" evidence="2">
    <location>
        <begin position="27"/>
        <end position="520"/>
    </location>
</feature>
<dbReference type="Proteomes" id="UP000235965">
    <property type="component" value="Unassembled WGS sequence"/>
</dbReference>
<evidence type="ECO:0000256" key="2">
    <source>
        <dbReference type="SAM" id="SignalP"/>
    </source>
</evidence>
<feature type="compositionally biased region" description="Low complexity" evidence="1">
    <location>
        <begin position="139"/>
        <end position="158"/>
    </location>
</feature>
<proteinExistence type="predicted"/>
<reference evidence="3 4" key="1">
    <citation type="submission" date="2017-12" db="EMBL/GenBank/DDBJ databases">
        <title>Hemimetabolous genomes reveal molecular basis of termite eusociality.</title>
        <authorList>
            <person name="Harrison M.C."/>
            <person name="Jongepier E."/>
            <person name="Robertson H.M."/>
            <person name="Arning N."/>
            <person name="Bitard-Feildel T."/>
            <person name="Chao H."/>
            <person name="Childers C.P."/>
            <person name="Dinh H."/>
            <person name="Doddapaneni H."/>
            <person name="Dugan S."/>
            <person name="Gowin J."/>
            <person name="Greiner C."/>
            <person name="Han Y."/>
            <person name="Hu H."/>
            <person name="Hughes D.S.T."/>
            <person name="Huylmans A.-K."/>
            <person name="Kemena C."/>
            <person name="Kremer L.P.M."/>
            <person name="Lee S.L."/>
            <person name="Lopez-Ezquerra A."/>
            <person name="Mallet L."/>
            <person name="Monroy-Kuhn J.M."/>
            <person name="Moser A."/>
            <person name="Murali S.C."/>
            <person name="Muzny D.M."/>
            <person name="Otani S."/>
            <person name="Piulachs M.-D."/>
            <person name="Poelchau M."/>
            <person name="Qu J."/>
            <person name="Schaub F."/>
            <person name="Wada-Katsumata A."/>
            <person name="Worley K.C."/>
            <person name="Xie Q."/>
            <person name="Ylla G."/>
            <person name="Poulsen M."/>
            <person name="Gibbs R.A."/>
            <person name="Schal C."/>
            <person name="Richards S."/>
            <person name="Belles X."/>
            <person name="Korb J."/>
            <person name="Bornberg-Bauer E."/>
        </authorList>
    </citation>
    <scope>NUCLEOTIDE SEQUENCE [LARGE SCALE GENOMIC DNA]</scope>
    <source>
        <tissue evidence="3">Whole body</tissue>
    </source>
</reference>
<feature type="signal peptide" evidence="2">
    <location>
        <begin position="1"/>
        <end position="26"/>
    </location>
</feature>
<evidence type="ECO:0000313" key="4">
    <source>
        <dbReference type="Proteomes" id="UP000235965"/>
    </source>
</evidence>